<accession>A0AAX4PM31</accession>
<feature type="region of interest" description="Disordered" evidence="1">
    <location>
        <begin position="28"/>
        <end position="57"/>
    </location>
</feature>
<evidence type="ECO:0000256" key="1">
    <source>
        <dbReference type="SAM" id="MobiDB-lite"/>
    </source>
</evidence>
<feature type="region of interest" description="Disordered" evidence="1">
    <location>
        <begin position="226"/>
        <end position="246"/>
    </location>
</feature>
<reference evidence="2 3" key="1">
    <citation type="submission" date="2024-03" db="EMBL/GenBank/DDBJ databases">
        <title>Complete genome sequence of the green alga Chloropicon roscoffensis RCC1871.</title>
        <authorList>
            <person name="Lemieux C."/>
            <person name="Pombert J.-F."/>
            <person name="Otis C."/>
            <person name="Turmel M."/>
        </authorList>
    </citation>
    <scope>NUCLEOTIDE SEQUENCE [LARGE SCALE GENOMIC DNA]</scope>
    <source>
        <strain evidence="2 3">RCC1871</strain>
    </source>
</reference>
<dbReference type="AlphaFoldDB" id="A0AAX4PM31"/>
<dbReference type="Proteomes" id="UP001472866">
    <property type="component" value="Chromosome 18"/>
</dbReference>
<evidence type="ECO:0000313" key="2">
    <source>
        <dbReference type="EMBL" id="WZN67113.1"/>
    </source>
</evidence>
<gene>
    <name evidence="2" type="ORF">HKI87_18g86850</name>
</gene>
<keyword evidence="3" id="KW-1185">Reference proteome</keyword>
<evidence type="ECO:0000313" key="3">
    <source>
        <dbReference type="Proteomes" id="UP001472866"/>
    </source>
</evidence>
<sequence length="686" mass="72320">MVGSAPERASAGARRIVANPLWDLPPTHGTSVVEDASKSGKTPPAAWPRSQKVTKNPLMRVHERDELENRAVKERAKRRGRRARAVLSLAAVFCLFASSLDACHKAVRHFLAPTALLGAPRNAYGDANLASVISLVARESERYAECVVRQYDGPQGCRARLNRTVERDLVAHQGAVSSLTASVAAARAAAEDHARSVKLLATVALSSGTEEVERCAGWALAAREAPSPPKVADAGNRTGGGQNDPGGPLARALEGFHEAVRALEGQVEARRRYDEDYLRRGVSMLAVEGSTPQILRSVPFLSSLDTLGVKVAAEIDLSAEAIESRVEDLGSFLKLASSQYHQLRGELDAQIAVGESFALRVTRLARDTREFLDALQPVLGALGPLAPNLVGYPDVSSVAVPAPYVALSPASLVWSGNLSQLLDPDLPARVSASFQEEVGRLEEAAEAAAVGAAMELEASLRHLAEGYDPPAIDLGAHSAQLAGLAGALWRDSMGIVSGNISSRAEAASPLLATEGSSHLGRDFFSFDAEISDMRDALTTALGLLVAIDLAYRIFAALSTAAKYWSGANAAAPRMEIKGTGVASTRRRWSGALGAVVTGAATPTAFLSICAGLLAAGSALLYFPVLRDYQSGCIDSRGGTLISRNVFSLSMNVAVGRGKSAAILRGTVYSKEFEGRHGPSPAKMLAW</sequence>
<name>A0AAX4PM31_9CHLO</name>
<protein>
    <submittedName>
        <fullName evidence="2">Uncharacterized protein</fullName>
    </submittedName>
</protein>
<organism evidence="2 3">
    <name type="scientific">Chloropicon roscoffensis</name>
    <dbReference type="NCBI Taxonomy" id="1461544"/>
    <lineage>
        <taxon>Eukaryota</taxon>
        <taxon>Viridiplantae</taxon>
        <taxon>Chlorophyta</taxon>
        <taxon>Chloropicophyceae</taxon>
        <taxon>Chloropicales</taxon>
        <taxon>Chloropicaceae</taxon>
        <taxon>Chloropicon</taxon>
    </lineage>
</organism>
<proteinExistence type="predicted"/>
<dbReference type="EMBL" id="CP151518">
    <property type="protein sequence ID" value="WZN67113.1"/>
    <property type="molecule type" value="Genomic_DNA"/>
</dbReference>